<accession>A0ABZ2L9S8</accession>
<sequence>MAFRTLLGRGRELEDLAAALERALAGRGEVFLLSGEAGIGKTRLAEELAALAEQRGASVFWGRAWEASGAPACWPWLQVLRACAATEVVPLLEAPADPRHPEVEALRLGTAIAAFLRGMASRAPLVLVFDDLHAADLASLNLLQVVARELRHVRLLVVGTYRDLEARRAPQVSTSLVKLAREGTLRPLGRLDRAAVAQWIAGALGAAPSDALTSAVFAATEGNPLFVDALAQLLVSRGYGASLPAGFTLPDTVRETVQEMLVRVSSDVRDVLDAASVLGRECSLVLLQSVCEKPIERVLEATEAGLAAGVLSAQPLSSSPVRFAHILVREALYQGLSASRRMALHARASRALSSLHATDLEAHLAELAHHAFEAGPVGSWPEAADYAVRAGRRAMDLLAFDDAAGHFERALVALDHAGGADEVRRAELLWRLGLSRIRMGNAQAGKETCIQAAALAERAGDVNAFAQAALAYGAEFWFGNVDQRLVDLLERALSLGTMREELRVRVMARLAPAMVPSLDRGRSLMFARESVVAARALEDRRVLADVIYSVRAAYGTGDDLDERVGLDRELALLATRLGDKLLEAHAHGRLTLDAIERADPAVVNVELRIHRQITDEIRVPQYRLHARIVQLTWATLQGDGPAIARIEQEVRELSEAGDDPHALAVIEANRAVRAEVRDDQAGEAAAMEALELLSVQNPRLRSWLTTRRAARATALPPAELRVHLAPFTPSKWPVGMGAFLANVVPIFIAQGDRSDLRAVYEAMRPYADRVTIYPGVMTSAGPLAYYLGRVASALGEMEKAYLHFQETLAICQRGGFVDFEAHTRRALARLDRPASPVPVATAPPPPPSLERESEFWVLRHEGREVRLKDAKGLHYLAALLREPGREFHVGDLVQPLQDGPIEQGGSGAWLDERAKFEYRTRLAELGSALEDAEARGDAETAARIRDERETIGGELAHALGLGGRNRKAGDALERARVNVQRRIRDVISRVVHADPTLGRHLELHVRTGTFCCWEP</sequence>
<evidence type="ECO:0000259" key="3">
    <source>
        <dbReference type="SMART" id="SM00382"/>
    </source>
</evidence>
<dbReference type="EMBL" id="CP089983">
    <property type="protein sequence ID" value="WXB05940.1"/>
    <property type="molecule type" value="Genomic_DNA"/>
</dbReference>
<dbReference type="Gene3D" id="3.40.50.300">
    <property type="entry name" value="P-loop containing nucleotide triphosphate hydrolases"/>
    <property type="match status" value="1"/>
</dbReference>
<proteinExistence type="predicted"/>
<keyword evidence="5" id="KW-1185">Reference proteome</keyword>
<feature type="domain" description="AAA+ ATPase" evidence="3">
    <location>
        <begin position="27"/>
        <end position="183"/>
    </location>
</feature>
<dbReference type="PANTHER" id="PTHR16305">
    <property type="entry name" value="TESTICULAR SOLUBLE ADENYLYL CYCLASE"/>
    <property type="match status" value="1"/>
</dbReference>
<keyword evidence="1" id="KW-0547">Nucleotide-binding</keyword>
<dbReference type="Pfam" id="PF13191">
    <property type="entry name" value="AAA_16"/>
    <property type="match status" value="1"/>
</dbReference>
<dbReference type="InterPro" id="IPR027417">
    <property type="entry name" value="P-loop_NTPase"/>
</dbReference>
<dbReference type="RefSeq" id="WP_394835590.1">
    <property type="nucleotide sequence ID" value="NZ_CP089929.1"/>
</dbReference>
<dbReference type="SUPFAM" id="SSF52540">
    <property type="entry name" value="P-loop containing nucleoside triphosphate hydrolases"/>
    <property type="match status" value="1"/>
</dbReference>
<keyword evidence="2" id="KW-0067">ATP-binding</keyword>
<dbReference type="PANTHER" id="PTHR16305:SF28">
    <property type="entry name" value="GUANYLATE CYCLASE DOMAIN-CONTAINING PROTEIN"/>
    <property type="match status" value="1"/>
</dbReference>
<dbReference type="Proteomes" id="UP001374803">
    <property type="component" value="Chromosome"/>
</dbReference>
<evidence type="ECO:0000313" key="5">
    <source>
        <dbReference type="Proteomes" id="UP001374803"/>
    </source>
</evidence>
<evidence type="ECO:0000313" key="4">
    <source>
        <dbReference type="EMBL" id="WXB05940.1"/>
    </source>
</evidence>
<gene>
    <name evidence="4" type="ORF">LVJ94_01505</name>
</gene>
<dbReference type="InterPro" id="IPR041664">
    <property type="entry name" value="AAA_16"/>
</dbReference>
<dbReference type="SMART" id="SM00382">
    <property type="entry name" value="AAA"/>
    <property type="match status" value="1"/>
</dbReference>
<reference evidence="4" key="1">
    <citation type="submission" date="2021-12" db="EMBL/GenBank/DDBJ databases">
        <title>Discovery of the Pendulisporaceae a myxobacterial family with distinct sporulation behavior and unique specialized metabolism.</title>
        <authorList>
            <person name="Garcia R."/>
            <person name="Popoff A."/>
            <person name="Bader C.D."/>
            <person name="Loehr J."/>
            <person name="Walesch S."/>
            <person name="Walt C."/>
            <person name="Boldt J."/>
            <person name="Bunk B."/>
            <person name="Haeckl F.J.F.P.J."/>
            <person name="Gunesch A.P."/>
            <person name="Birkelbach J."/>
            <person name="Nuebel U."/>
            <person name="Pietschmann T."/>
            <person name="Bach T."/>
            <person name="Mueller R."/>
        </authorList>
    </citation>
    <scope>NUCLEOTIDE SEQUENCE</scope>
    <source>
        <strain evidence="4">MSr11367</strain>
    </source>
</reference>
<evidence type="ECO:0000256" key="1">
    <source>
        <dbReference type="ARBA" id="ARBA00022741"/>
    </source>
</evidence>
<evidence type="ECO:0000256" key="2">
    <source>
        <dbReference type="ARBA" id="ARBA00022840"/>
    </source>
</evidence>
<name>A0ABZ2L9S8_9BACT</name>
<dbReference type="InterPro" id="IPR003593">
    <property type="entry name" value="AAA+_ATPase"/>
</dbReference>
<organism evidence="4 5">
    <name type="scientific">Pendulispora rubella</name>
    <dbReference type="NCBI Taxonomy" id="2741070"/>
    <lineage>
        <taxon>Bacteria</taxon>
        <taxon>Pseudomonadati</taxon>
        <taxon>Myxococcota</taxon>
        <taxon>Myxococcia</taxon>
        <taxon>Myxococcales</taxon>
        <taxon>Sorangiineae</taxon>
        <taxon>Pendulisporaceae</taxon>
        <taxon>Pendulispora</taxon>
    </lineage>
</organism>
<protein>
    <submittedName>
        <fullName evidence="4">AAA family ATPase</fullName>
    </submittedName>
</protein>